<organism evidence="2 3">
    <name type="scientific">Gordonia oryzae</name>
    <dbReference type="NCBI Taxonomy" id="2487349"/>
    <lineage>
        <taxon>Bacteria</taxon>
        <taxon>Bacillati</taxon>
        <taxon>Actinomycetota</taxon>
        <taxon>Actinomycetes</taxon>
        <taxon>Mycobacteriales</taxon>
        <taxon>Gordoniaceae</taxon>
        <taxon>Gordonia</taxon>
    </lineage>
</organism>
<feature type="compositionally biased region" description="Pro residues" evidence="1">
    <location>
        <begin position="39"/>
        <end position="73"/>
    </location>
</feature>
<reference evidence="2 3" key="1">
    <citation type="submission" date="2018-11" db="EMBL/GenBank/DDBJ databases">
        <title>Draft genome sequence of Gordonia sp. RS15-1S isolated from rice stems.</title>
        <authorList>
            <person name="Muangham S."/>
        </authorList>
    </citation>
    <scope>NUCLEOTIDE SEQUENCE [LARGE SCALE GENOMIC DNA]</scope>
    <source>
        <strain evidence="2 3">RS15-1S</strain>
    </source>
</reference>
<dbReference type="AlphaFoldDB" id="A0A3N4G7K7"/>
<evidence type="ECO:0000313" key="3">
    <source>
        <dbReference type="Proteomes" id="UP000267536"/>
    </source>
</evidence>
<evidence type="ECO:0000313" key="2">
    <source>
        <dbReference type="EMBL" id="RPA58068.1"/>
    </source>
</evidence>
<dbReference type="Proteomes" id="UP000267536">
    <property type="component" value="Unassembled WGS sequence"/>
</dbReference>
<comment type="caution">
    <text evidence="2">The sequence shown here is derived from an EMBL/GenBank/DDBJ whole genome shotgun (WGS) entry which is preliminary data.</text>
</comment>
<accession>A0A3N4G7K7</accession>
<feature type="region of interest" description="Disordered" evidence="1">
    <location>
        <begin position="30"/>
        <end position="81"/>
    </location>
</feature>
<gene>
    <name evidence="2" type="ORF">EF294_16860</name>
</gene>
<dbReference type="EMBL" id="RKMH01000013">
    <property type="protein sequence ID" value="RPA58068.1"/>
    <property type="molecule type" value="Genomic_DNA"/>
</dbReference>
<keyword evidence="3" id="KW-1185">Reference proteome</keyword>
<proteinExistence type="predicted"/>
<evidence type="ECO:0000256" key="1">
    <source>
        <dbReference type="SAM" id="MobiDB-lite"/>
    </source>
</evidence>
<protein>
    <submittedName>
        <fullName evidence="2">Uncharacterized protein</fullName>
    </submittedName>
</protein>
<name>A0A3N4G7K7_9ACTN</name>
<sequence length="81" mass="7958">MLPTCDSGLSDEGLPTFWAAVFFIMASSDFSRSGADTDCPPPPAPVPPPAVPPPAVPPPPDCGTPPGPDPPGAPVGAAPAD</sequence>